<keyword evidence="2" id="KW-0472">Membrane</keyword>
<accession>A0AAD2D017</accession>
<sequence>MDEKEKEKEKRKRIRMQFLHFGLTTISICRFVMLSPRRKILRIQDAKLWLIQYLMNRLLHCQVTLNGPVSKAIIKNNIDLGEDEEEKNENLRIKKGQTKYLDMLKDAKQNDILPVYYKIDDDNHFRVIVVKGTKKDPSGNFVTIFNASPDTYVSQSFEEAQMVRMIRRILKRCREDKIESIAFPAIGIGNLNIPVEVSANFIKKAIRKNYISFLNKNKMNTMYPEDSFDGVVFYPKEIKICIYDDENYYLFKQAWSQPLRPKERFPDYSDEEDEEIIRRMNTELNPEGFGTLDYDTDSDIGDDSELSDEENPHKAENWKPIYKDKPPPSDSDQWDVEGLIRWENYLKDELEKEEKNKKNSKAKRNKGRKPKEESKTKPKVINRRRDIDSEEDSDDAGADDEDEEDQRSSKKSNKESSKGQKFEEEAKRMNFSDSDGNSDNDSNKFANKASIRGSNKSGKGAAGIGQSQMMPEISDQTQKKPKGQKDTRRFIDSDTDSDNDE</sequence>
<evidence type="ECO:0000256" key="2">
    <source>
        <dbReference type="SAM" id="Phobius"/>
    </source>
</evidence>
<feature type="compositionally biased region" description="Basic and acidic residues" evidence="1">
    <location>
        <begin position="406"/>
        <end position="430"/>
    </location>
</feature>
<evidence type="ECO:0000313" key="5">
    <source>
        <dbReference type="Proteomes" id="UP001295684"/>
    </source>
</evidence>
<feature type="compositionally biased region" description="Basic and acidic residues" evidence="1">
    <location>
        <begin position="310"/>
        <end position="327"/>
    </location>
</feature>
<keyword evidence="2" id="KW-0812">Transmembrane</keyword>
<feature type="region of interest" description="Disordered" evidence="1">
    <location>
        <begin position="349"/>
        <end position="501"/>
    </location>
</feature>
<proteinExistence type="predicted"/>
<evidence type="ECO:0000313" key="4">
    <source>
        <dbReference type="EMBL" id="CAI2375008.1"/>
    </source>
</evidence>
<keyword evidence="2" id="KW-1133">Transmembrane helix</keyword>
<feature type="region of interest" description="Disordered" evidence="1">
    <location>
        <begin position="280"/>
        <end position="336"/>
    </location>
</feature>
<feature type="compositionally biased region" description="Acidic residues" evidence="1">
    <location>
        <begin position="294"/>
        <end position="309"/>
    </location>
</feature>
<feature type="compositionally biased region" description="Basic and acidic residues" evidence="1">
    <location>
        <begin position="483"/>
        <end position="492"/>
    </location>
</feature>
<reference evidence="4" key="1">
    <citation type="submission" date="2023-07" db="EMBL/GenBank/DDBJ databases">
        <authorList>
            <consortium name="AG Swart"/>
            <person name="Singh M."/>
            <person name="Singh A."/>
            <person name="Seah K."/>
            <person name="Emmerich C."/>
        </authorList>
    </citation>
    <scope>NUCLEOTIDE SEQUENCE</scope>
    <source>
        <strain evidence="4">DP1</strain>
    </source>
</reference>
<feature type="domain" description="Macro" evidence="3">
    <location>
        <begin position="154"/>
        <end position="200"/>
    </location>
</feature>
<dbReference type="AlphaFoldDB" id="A0AAD2D017"/>
<gene>
    <name evidence="4" type="ORF">ECRASSUSDP1_LOCUS16367</name>
</gene>
<keyword evidence="5" id="KW-1185">Reference proteome</keyword>
<dbReference type="SUPFAM" id="SSF52949">
    <property type="entry name" value="Macro domain-like"/>
    <property type="match status" value="1"/>
</dbReference>
<organism evidence="4 5">
    <name type="scientific">Euplotes crassus</name>
    <dbReference type="NCBI Taxonomy" id="5936"/>
    <lineage>
        <taxon>Eukaryota</taxon>
        <taxon>Sar</taxon>
        <taxon>Alveolata</taxon>
        <taxon>Ciliophora</taxon>
        <taxon>Intramacronucleata</taxon>
        <taxon>Spirotrichea</taxon>
        <taxon>Hypotrichia</taxon>
        <taxon>Euplotida</taxon>
        <taxon>Euplotidae</taxon>
        <taxon>Moneuplotes</taxon>
    </lineage>
</organism>
<dbReference type="Gene3D" id="3.40.220.10">
    <property type="entry name" value="Leucine Aminopeptidase, subunit E, domain 1"/>
    <property type="match status" value="1"/>
</dbReference>
<feature type="compositionally biased region" description="Low complexity" evidence="1">
    <location>
        <begin position="431"/>
        <end position="440"/>
    </location>
</feature>
<dbReference type="InterPro" id="IPR043472">
    <property type="entry name" value="Macro_dom-like"/>
</dbReference>
<dbReference type="InterPro" id="IPR002589">
    <property type="entry name" value="Macro_dom"/>
</dbReference>
<dbReference type="Proteomes" id="UP001295684">
    <property type="component" value="Unassembled WGS sequence"/>
</dbReference>
<protein>
    <recommendedName>
        <fullName evidence="3">Macro domain-containing protein</fullName>
    </recommendedName>
</protein>
<name>A0AAD2D017_EUPCR</name>
<feature type="compositionally biased region" description="Acidic residues" evidence="1">
    <location>
        <begin position="388"/>
        <end position="405"/>
    </location>
</feature>
<dbReference type="Pfam" id="PF01661">
    <property type="entry name" value="Macro"/>
    <property type="match status" value="1"/>
</dbReference>
<feature type="transmembrane region" description="Helical" evidence="2">
    <location>
        <begin position="18"/>
        <end position="35"/>
    </location>
</feature>
<evidence type="ECO:0000256" key="1">
    <source>
        <dbReference type="SAM" id="MobiDB-lite"/>
    </source>
</evidence>
<evidence type="ECO:0000259" key="3">
    <source>
        <dbReference type="Pfam" id="PF01661"/>
    </source>
</evidence>
<comment type="caution">
    <text evidence="4">The sequence shown here is derived from an EMBL/GenBank/DDBJ whole genome shotgun (WGS) entry which is preliminary data.</text>
</comment>
<dbReference type="EMBL" id="CAMPGE010016453">
    <property type="protein sequence ID" value="CAI2375008.1"/>
    <property type="molecule type" value="Genomic_DNA"/>
</dbReference>
<feature type="compositionally biased region" description="Basic residues" evidence="1">
    <location>
        <begin position="358"/>
        <end position="369"/>
    </location>
</feature>